<feature type="transmembrane region" description="Helical" evidence="7">
    <location>
        <begin position="244"/>
        <end position="262"/>
    </location>
</feature>
<dbReference type="InterPro" id="IPR025902">
    <property type="entry name" value="LssY-like-C_dom"/>
</dbReference>
<dbReference type="Proteomes" id="UP001287059">
    <property type="component" value="Unassembled WGS sequence"/>
</dbReference>
<dbReference type="InterPro" id="IPR000326">
    <property type="entry name" value="PAP2/HPO"/>
</dbReference>
<accession>A0ABU4XW50</accession>
<evidence type="ECO:0000256" key="5">
    <source>
        <dbReference type="ARBA" id="ARBA00022989"/>
    </source>
</evidence>
<evidence type="ECO:0000256" key="3">
    <source>
        <dbReference type="ARBA" id="ARBA00022475"/>
    </source>
</evidence>
<dbReference type="SMART" id="SM00014">
    <property type="entry name" value="acidPPc"/>
    <property type="match status" value="1"/>
</dbReference>
<feature type="transmembrane region" description="Helical" evidence="7">
    <location>
        <begin position="148"/>
        <end position="173"/>
    </location>
</feature>
<protein>
    <submittedName>
        <fullName evidence="9">VTT domain-containing protein</fullName>
    </submittedName>
</protein>
<keyword evidence="5 7" id="KW-1133">Transmembrane helix</keyword>
<keyword evidence="4 7" id="KW-0812">Transmembrane</keyword>
<evidence type="ECO:0000256" key="7">
    <source>
        <dbReference type="SAM" id="Phobius"/>
    </source>
</evidence>
<dbReference type="PANTHER" id="PTHR30353:SF15">
    <property type="entry name" value="INNER MEMBRANE PROTEIN YABI"/>
    <property type="match status" value="1"/>
</dbReference>
<dbReference type="Pfam" id="PF09335">
    <property type="entry name" value="VTT_dom"/>
    <property type="match status" value="1"/>
</dbReference>
<name>A0ABU4XW50_9HYPH</name>
<dbReference type="Pfam" id="PF14067">
    <property type="entry name" value="LssY_C"/>
    <property type="match status" value="1"/>
</dbReference>
<dbReference type="PANTHER" id="PTHR30353">
    <property type="entry name" value="INNER MEMBRANE PROTEIN DEDA-RELATED"/>
    <property type="match status" value="1"/>
</dbReference>
<dbReference type="InterPro" id="IPR032816">
    <property type="entry name" value="VTT_dom"/>
</dbReference>
<feature type="transmembrane region" description="Helical" evidence="7">
    <location>
        <begin position="326"/>
        <end position="343"/>
    </location>
</feature>
<dbReference type="Gene3D" id="1.20.144.10">
    <property type="entry name" value="Phosphatidic acid phosphatase type 2/haloperoxidase"/>
    <property type="match status" value="2"/>
</dbReference>
<evidence type="ECO:0000256" key="1">
    <source>
        <dbReference type="ARBA" id="ARBA00004651"/>
    </source>
</evidence>
<keyword evidence="3" id="KW-1003">Cell membrane</keyword>
<feature type="transmembrane region" description="Helical" evidence="7">
    <location>
        <begin position="422"/>
        <end position="441"/>
    </location>
</feature>
<feature type="transmembrane region" description="Helical" evidence="7">
    <location>
        <begin position="179"/>
        <end position="201"/>
    </location>
</feature>
<evidence type="ECO:0000256" key="2">
    <source>
        <dbReference type="ARBA" id="ARBA00010792"/>
    </source>
</evidence>
<feature type="transmembrane region" description="Helical" evidence="7">
    <location>
        <begin position="448"/>
        <end position="471"/>
    </location>
</feature>
<feature type="transmembrane region" description="Helical" evidence="7">
    <location>
        <begin position="363"/>
        <end position="384"/>
    </location>
</feature>
<keyword evidence="6 7" id="KW-0472">Membrane</keyword>
<comment type="caution">
    <text evidence="9">The sequence shown here is derived from an EMBL/GenBank/DDBJ whole genome shotgun (WGS) entry which is preliminary data.</text>
</comment>
<dbReference type="CDD" id="cd03392">
    <property type="entry name" value="PAP2_like_2"/>
    <property type="match status" value="1"/>
</dbReference>
<evidence type="ECO:0000259" key="8">
    <source>
        <dbReference type="SMART" id="SM00014"/>
    </source>
</evidence>
<feature type="transmembrane region" description="Helical" evidence="7">
    <location>
        <begin position="396"/>
        <end position="416"/>
    </location>
</feature>
<feature type="domain" description="Phosphatidic acid phosphatase type 2/haloperoxidase" evidence="8">
    <location>
        <begin position="326"/>
        <end position="437"/>
    </location>
</feature>
<gene>
    <name evidence="9" type="ORF">RFN28_10560</name>
</gene>
<comment type="subcellular location">
    <subcellularLocation>
        <location evidence="1">Cell membrane</location>
        <topology evidence="1">Multi-pass membrane protein</topology>
    </subcellularLocation>
</comment>
<dbReference type="Pfam" id="PF01569">
    <property type="entry name" value="PAP2"/>
    <property type="match status" value="1"/>
</dbReference>
<dbReference type="EMBL" id="JAVIIW010000009">
    <property type="protein sequence ID" value="MDX8478918.1"/>
    <property type="molecule type" value="Genomic_DNA"/>
</dbReference>
<organism evidence="9 10">
    <name type="scientific">Mesorhizobium album</name>
    <dbReference type="NCBI Taxonomy" id="3072314"/>
    <lineage>
        <taxon>Bacteria</taxon>
        <taxon>Pseudomonadati</taxon>
        <taxon>Pseudomonadota</taxon>
        <taxon>Alphaproteobacteria</taxon>
        <taxon>Hyphomicrobiales</taxon>
        <taxon>Phyllobacteriaceae</taxon>
        <taxon>Mesorhizobium</taxon>
    </lineage>
</organism>
<sequence length="675" mass="73482">MASFFTAVTAFIAAHPHLSYAVVLLLALSESIPVIGVFIPGTAAILAISALVPTGVVKLWPLLGAAAAGAIIGDGLSFWVGHRYHRELLERWPLNRHAELVTRSETFFERHGDKSVFIARFTPGVRAFIPLIAGMLQMPVGRFYAANILSALVWAPSHILPAVFVGAAFGIFGAAAKPLAILVVLIVVVIWAMIHLVRFALRRGPPLVSSVSGWLRARAAASQSRWSRFVLDLLDPARPDARGLALLALLVIGSAWIFFGILEDVVSGDPLVRADTAIYQALEELRTGPGDAVMLVLTELGDTVVVIAVTAAVLLWLVWKRAWRTAAYWLVAIGGASALNTVIKVTLHRARPTELFYTGWSAFSFPSGHSTVNLALYGSLAFLTGLNLRPKWRLPAAFTALSFVLLIGFSRLYLGAHWFSDVMGGFAFGTAWLAILAFFYFRREEVQPIGVTGMTVVACLALALGGGLNVFRHHALDTERYARKITTPTMTADDWRSTGWQQLPSQRIDLTGEIEEPLTVQWAGDLSSIERDLLAKGWRPPMSWVSRSVLGWLTTSAPPAELPVVPRLASGRVPSLTLVQESGVAPGASRLVLRLWPADLQIDGVKSSPLWVGSVVDEQLGRPLSLFTVTWVRPDINAPRDTLADEFRASNLVHRSDASGYSNWDGRVLLLNKVQ</sequence>
<feature type="transmembrane region" description="Helical" evidence="7">
    <location>
        <begin position="31"/>
        <end position="52"/>
    </location>
</feature>
<evidence type="ECO:0000313" key="10">
    <source>
        <dbReference type="Proteomes" id="UP001287059"/>
    </source>
</evidence>
<dbReference type="InterPro" id="IPR032818">
    <property type="entry name" value="DedA-like"/>
</dbReference>
<dbReference type="RefSeq" id="WP_320287280.1">
    <property type="nucleotide sequence ID" value="NZ_JAVIIW010000009.1"/>
</dbReference>
<proteinExistence type="inferred from homology"/>
<feature type="transmembrane region" description="Helical" evidence="7">
    <location>
        <begin position="59"/>
        <end position="80"/>
    </location>
</feature>
<keyword evidence="10" id="KW-1185">Reference proteome</keyword>
<evidence type="ECO:0000256" key="4">
    <source>
        <dbReference type="ARBA" id="ARBA00022692"/>
    </source>
</evidence>
<evidence type="ECO:0000313" key="9">
    <source>
        <dbReference type="EMBL" id="MDX8478918.1"/>
    </source>
</evidence>
<comment type="similarity">
    <text evidence="2">Belongs to the DedA family.</text>
</comment>
<dbReference type="InterPro" id="IPR036938">
    <property type="entry name" value="PAP2/HPO_sf"/>
</dbReference>
<evidence type="ECO:0000256" key="6">
    <source>
        <dbReference type="ARBA" id="ARBA00023136"/>
    </source>
</evidence>
<feature type="transmembrane region" description="Helical" evidence="7">
    <location>
        <begin position="292"/>
        <end position="319"/>
    </location>
</feature>
<reference evidence="9 10" key="1">
    <citation type="submission" date="2023-08" db="EMBL/GenBank/DDBJ databases">
        <title>Implementing the SeqCode for naming new Mesorhizobium species isolated from Vachellia karroo root nodules.</title>
        <authorList>
            <person name="Van Lill M."/>
        </authorList>
    </citation>
    <scope>NUCLEOTIDE SEQUENCE [LARGE SCALE GENOMIC DNA]</scope>
    <source>
        <strain evidence="9 10">VK24D</strain>
    </source>
</reference>
<dbReference type="SUPFAM" id="SSF48317">
    <property type="entry name" value="Acid phosphatase/Vanadium-dependent haloperoxidase"/>
    <property type="match status" value="1"/>
</dbReference>